<dbReference type="InterPro" id="IPR036273">
    <property type="entry name" value="CRAL/TRIO_N_dom_sf"/>
</dbReference>
<protein>
    <recommendedName>
        <fullName evidence="2">CRAL-TRIO domain-containing protein</fullName>
    </recommendedName>
</protein>
<dbReference type="SUPFAM" id="SSF52087">
    <property type="entry name" value="CRAL/TRIO domain"/>
    <property type="match status" value="1"/>
</dbReference>
<comment type="caution">
    <text evidence="3">The sequence shown here is derived from an EMBL/GenBank/DDBJ whole genome shotgun (WGS) entry which is preliminary data.</text>
</comment>
<dbReference type="SMART" id="SM00516">
    <property type="entry name" value="SEC14"/>
    <property type="match status" value="1"/>
</dbReference>
<dbReference type="InterPro" id="IPR011074">
    <property type="entry name" value="CRAL/TRIO_N_dom"/>
</dbReference>
<name>A0A2V0NZA3_9CHLO</name>
<dbReference type="InterPro" id="IPR001251">
    <property type="entry name" value="CRAL-TRIO_dom"/>
</dbReference>
<dbReference type="InParanoid" id="A0A2V0NZA3"/>
<feature type="region of interest" description="Disordered" evidence="1">
    <location>
        <begin position="290"/>
        <end position="313"/>
    </location>
</feature>
<dbReference type="InterPro" id="IPR036865">
    <property type="entry name" value="CRAL-TRIO_dom_sf"/>
</dbReference>
<dbReference type="SUPFAM" id="SSF46938">
    <property type="entry name" value="CRAL/TRIO N-terminal domain"/>
    <property type="match status" value="1"/>
</dbReference>
<dbReference type="PRINTS" id="PR00180">
    <property type="entry name" value="CRETINALDHBP"/>
</dbReference>
<dbReference type="AlphaFoldDB" id="A0A2V0NZA3"/>
<dbReference type="Gene3D" id="3.40.525.10">
    <property type="entry name" value="CRAL-TRIO lipid binding domain"/>
    <property type="match status" value="1"/>
</dbReference>
<evidence type="ECO:0000259" key="2">
    <source>
        <dbReference type="PROSITE" id="PS50191"/>
    </source>
</evidence>
<dbReference type="Proteomes" id="UP000247498">
    <property type="component" value="Unassembled WGS sequence"/>
</dbReference>
<evidence type="ECO:0000313" key="3">
    <source>
        <dbReference type="EMBL" id="GBF90145.1"/>
    </source>
</evidence>
<dbReference type="EMBL" id="BDRX01000015">
    <property type="protein sequence ID" value="GBF90145.1"/>
    <property type="molecule type" value="Genomic_DNA"/>
</dbReference>
<keyword evidence="4" id="KW-1185">Reference proteome</keyword>
<feature type="domain" description="CRAL-TRIO" evidence="2">
    <location>
        <begin position="113"/>
        <end position="277"/>
    </location>
</feature>
<gene>
    <name evidence="3" type="ORF">Rsub_03278</name>
</gene>
<dbReference type="PANTHER" id="PTHR46277">
    <property type="entry name" value="OS03G0850700 PROTEIN"/>
    <property type="match status" value="1"/>
</dbReference>
<organism evidence="3 4">
    <name type="scientific">Raphidocelis subcapitata</name>
    <dbReference type="NCBI Taxonomy" id="307507"/>
    <lineage>
        <taxon>Eukaryota</taxon>
        <taxon>Viridiplantae</taxon>
        <taxon>Chlorophyta</taxon>
        <taxon>core chlorophytes</taxon>
        <taxon>Chlorophyceae</taxon>
        <taxon>CS clade</taxon>
        <taxon>Sphaeropleales</taxon>
        <taxon>Selenastraceae</taxon>
        <taxon>Raphidocelis</taxon>
    </lineage>
</organism>
<proteinExistence type="predicted"/>
<accession>A0A2V0NZA3</accession>
<sequence length="357" mass="38914">MATRSWSQYLGVDAASRAAAKEKKVAELEAKHAAAVAELRERLLSSEEGRLCGKQLAETGEWGRHGSPDELVADAHLRRWLVARDWNVDVTYKLLIHHGGWRAHVIPKGFIEEGRVSGPLAANTIFLQGVDHDGRALIIVKVAHHSSKDRDLRQMKMFSVYIMEAMVALCDREKNPTCRLSSMFDLTGCSYQNMDAAVMRNILGILSTHYVERLSVLYFYNPPSLFFTLWNSMKGLLPEVTREKIKMIHPSDTSELHAWMPADTLPREYGGKGELLPIATACRRYGLPPFDGRADPEVPPPAPAPRARAASGARAAASDAVDARLVVEDGEEGAGAAKEGLEAPAVAAAAAATAVVA</sequence>
<dbReference type="CDD" id="cd00170">
    <property type="entry name" value="SEC14"/>
    <property type="match status" value="1"/>
</dbReference>
<dbReference type="OrthoDB" id="532829at2759"/>
<evidence type="ECO:0000313" key="4">
    <source>
        <dbReference type="Proteomes" id="UP000247498"/>
    </source>
</evidence>
<dbReference type="PROSITE" id="PS50191">
    <property type="entry name" value="CRAL_TRIO"/>
    <property type="match status" value="1"/>
</dbReference>
<dbReference type="Pfam" id="PF00650">
    <property type="entry name" value="CRAL_TRIO"/>
    <property type="match status" value="1"/>
</dbReference>
<reference evidence="3 4" key="1">
    <citation type="journal article" date="2018" name="Sci. Rep.">
        <title>Raphidocelis subcapitata (=Pseudokirchneriella subcapitata) provides an insight into genome evolution and environmental adaptations in the Sphaeropleales.</title>
        <authorList>
            <person name="Suzuki S."/>
            <person name="Yamaguchi H."/>
            <person name="Nakajima N."/>
            <person name="Kawachi M."/>
        </authorList>
    </citation>
    <scope>NUCLEOTIDE SEQUENCE [LARGE SCALE GENOMIC DNA]</scope>
    <source>
        <strain evidence="3 4">NIES-35</strain>
    </source>
</reference>
<evidence type="ECO:0000256" key="1">
    <source>
        <dbReference type="SAM" id="MobiDB-lite"/>
    </source>
</evidence>
<dbReference type="SMART" id="SM01100">
    <property type="entry name" value="CRAL_TRIO_N"/>
    <property type="match status" value="1"/>
</dbReference>
<dbReference type="PANTHER" id="PTHR46277:SF3">
    <property type="entry name" value="BINDING PROTEIN, PUTATIVE-RELATED"/>
    <property type="match status" value="1"/>
</dbReference>